<evidence type="ECO:0000256" key="4">
    <source>
        <dbReference type="ARBA" id="ARBA00023136"/>
    </source>
</evidence>
<dbReference type="InterPro" id="IPR025110">
    <property type="entry name" value="AMP-bd_C"/>
</dbReference>
<dbReference type="PANTHER" id="PTHR43767:SF8">
    <property type="entry name" value="LONG-CHAIN-FATTY-ACID--COA LIGASE"/>
    <property type="match status" value="1"/>
</dbReference>
<keyword evidence="12" id="KW-1185">Reference proteome</keyword>
<evidence type="ECO:0000256" key="6">
    <source>
        <dbReference type="ARBA" id="ARBA00039545"/>
    </source>
</evidence>
<dbReference type="Gene3D" id="3.40.50.12780">
    <property type="entry name" value="N-terminal domain of ligase-like"/>
    <property type="match status" value="1"/>
</dbReference>
<dbReference type="Pfam" id="PF00501">
    <property type="entry name" value="AMP-binding"/>
    <property type="match status" value="1"/>
</dbReference>
<dbReference type="InterPro" id="IPR042099">
    <property type="entry name" value="ANL_N_sf"/>
</dbReference>
<dbReference type="SUPFAM" id="SSF56801">
    <property type="entry name" value="Acetyl-CoA synthetase-like"/>
    <property type="match status" value="1"/>
</dbReference>
<reference evidence="12" key="1">
    <citation type="submission" date="2008-03" db="EMBL/GenBank/DDBJ databases">
        <title>Complete sequence of chromosome of Beijerinckia indica subsp. indica ATCC 9039.</title>
        <authorList>
            <consortium name="US DOE Joint Genome Institute"/>
            <person name="Copeland A."/>
            <person name="Lucas S."/>
            <person name="Lapidus A."/>
            <person name="Glavina del Rio T."/>
            <person name="Dalin E."/>
            <person name="Tice H."/>
            <person name="Bruce D."/>
            <person name="Goodwin L."/>
            <person name="Pitluck S."/>
            <person name="LaButti K."/>
            <person name="Schmutz J."/>
            <person name="Larimer F."/>
            <person name="Land M."/>
            <person name="Hauser L."/>
            <person name="Kyrpides N."/>
            <person name="Mikhailova N."/>
            <person name="Dunfield P.F."/>
            <person name="Dedysh S.N."/>
            <person name="Liesack W."/>
            <person name="Saw J.H."/>
            <person name="Alam M."/>
            <person name="Chen Y."/>
            <person name="Murrell J.C."/>
            <person name="Richardson P."/>
        </authorList>
    </citation>
    <scope>NUCLEOTIDE SEQUENCE [LARGE SCALE GENOMIC DNA]</scope>
    <source>
        <strain evidence="12">ATCC 9039 / DSM 1715 / NCIMB 8712</strain>
    </source>
</reference>
<feature type="domain" description="AMP-binding enzyme C-terminal" evidence="10">
    <location>
        <begin position="499"/>
        <end position="573"/>
    </location>
</feature>
<dbReference type="eggNOG" id="COG0318">
    <property type="taxonomic scope" value="Bacteria"/>
</dbReference>
<protein>
    <recommendedName>
        <fullName evidence="6">Long-chain-fatty-acid--CoA ligase</fullName>
        <ecNumber evidence="5">6.2.1.3</ecNumber>
    </recommendedName>
    <alternativeName>
        <fullName evidence="7">Long-chain acyl-CoA synthetase</fullName>
    </alternativeName>
</protein>
<dbReference type="EC" id="6.2.1.3" evidence="5"/>
<dbReference type="KEGG" id="bid:Bind_3436"/>
<comment type="subcellular location">
    <subcellularLocation>
        <location evidence="1">Membrane</location>
        <topology evidence="1">Peripheral membrane protein</topology>
    </subcellularLocation>
</comment>
<proteinExistence type="predicted"/>
<organism evidence="11 12">
    <name type="scientific">Beijerinckia indica subsp. indica (strain ATCC 9039 / DSM 1715 / NCIMB 8712)</name>
    <dbReference type="NCBI Taxonomy" id="395963"/>
    <lineage>
        <taxon>Bacteria</taxon>
        <taxon>Pseudomonadati</taxon>
        <taxon>Pseudomonadota</taxon>
        <taxon>Alphaproteobacteria</taxon>
        <taxon>Hyphomicrobiales</taxon>
        <taxon>Beijerinckiaceae</taxon>
        <taxon>Beijerinckia</taxon>
    </lineage>
</organism>
<name>B2IEQ3_BEII9</name>
<gene>
    <name evidence="11" type="ordered locus">Bind_3436</name>
</gene>
<dbReference type="PROSITE" id="PS00455">
    <property type="entry name" value="AMP_BINDING"/>
    <property type="match status" value="1"/>
</dbReference>
<dbReference type="Gene3D" id="3.30.300.30">
    <property type="match status" value="1"/>
</dbReference>
<dbReference type="STRING" id="395963.Bind_3436"/>
<dbReference type="PANTHER" id="PTHR43767">
    <property type="entry name" value="LONG-CHAIN-FATTY-ACID--COA LIGASE"/>
    <property type="match status" value="1"/>
</dbReference>
<sequence>MGRLAIQKRDGRKQDDVVKGRADWSRPNKGENPVTTPNITTPYHLLGDMTEDLARRRGDAPAFTTILPNGMSATLSFQEVEDRSNAFAAFLRGELGVQPGERIMVLMPNGLAYPIVAFGTFKAGCILVNVNPLYTAAEISYVVKDAEPSVVVVLDMIADRLEAALQGLPYPTVIIASVAECFSWPRKLLISLVQKHIRSEIPRHSLDSMSFASVLRDGAALITNGAERAAHAATLSPETIACLQYTGGTTGVSKGAMLSHYNLLMNVAQFMSSAAYDVNEEDVMLTVLPLYHIFAFTVNLLGLFSVGGRNILIPNPRPLGNLRSAFKHLPITLMTGVNPLFRGLVNEAWFRDAPPPSLRLSWAGGTALQVDVARDWEDCVGSPVIEGYGLTEASPVVTFNPVPRPKPGSIGVALPDTEVKCVDENDHDVPCGTAGELVLRGPQVMLGYWRQKEETAHALRGGWLHTGDLATMDEEGYFTLIDRLKDMILVSGFNVYPSEIEAVLSRCPGVVECCVVGVPDPIAGEVPKAFVVRSTSLVNEEKIRHWCRRELASYKLPRHVEFRESLPKSMLGKVLRKDLRGSVAAK</sequence>
<dbReference type="EMBL" id="CP001016">
    <property type="protein sequence ID" value="ACB96993.1"/>
    <property type="molecule type" value="Genomic_DNA"/>
</dbReference>
<dbReference type="Proteomes" id="UP000001695">
    <property type="component" value="Chromosome"/>
</dbReference>
<dbReference type="RefSeq" id="WP_012386341.1">
    <property type="nucleotide sequence ID" value="NC_010581.1"/>
</dbReference>
<evidence type="ECO:0000256" key="5">
    <source>
        <dbReference type="ARBA" id="ARBA00026121"/>
    </source>
</evidence>
<dbReference type="InterPro" id="IPR020845">
    <property type="entry name" value="AMP-binding_CS"/>
</dbReference>
<feature type="region of interest" description="Disordered" evidence="8">
    <location>
        <begin position="1"/>
        <end position="37"/>
    </location>
</feature>
<evidence type="ECO:0000259" key="10">
    <source>
        <dbReference type="Pfam" id="PF13193"/>
    </source>
</evidence>
<dbReference type="HOGENOM" id="CLU_000022_59_9_5"/>
<keyword evidence="4" id="KW-0472">Membrane</keyword>
<evidence type="ECO:0000313" key="12">
    <source>
        <dbReference type="Proteomes" id="UP000001695"/>
    </source>
</evidence>
<evidence type="ECO:0000259" key="9">
    <source>
        <dbReference type="Pfam" id="PF00501"/>
    </source>
</evidence>
<dbReference type="AlphaFoldDB" id="B2IEQ3"/>
<dbReference type="Pfam" id="PF13193">
    <property type="entry name" value="AMP-binding_C"/>
    <property type="match status" value="1"/>
</dbReference>
<dbReference type="InterPro" id="IPR045851">
    <property type="entry name" value="AMP-bd_C_sf"/>
</dbReference>
<keyword evidence="3 11" id="KW-0436">Ligase</keyword>
<evidence type="ECO:0000256" key="2">
    <source>
        <dbReference type="ARBA" id="ARBA00005005"/>
    </source>
</evidence>
<dbReference type="InterPro" id="IPR050237">
    <property type="entry name" value="ATP-dep_AMP-bd_enzyme"/>
</dbReference>
<evidence type="ECO:0000256" key="1">
    <source>
        <dbReference type="ARBA" id="ARBA00004170"/>
    </source>
</evidence>
<comment type="pathway">
    <text evidence="2">Lipid metabolism; fatty acid beta-oxidation.</text>
</comment>
<feature type="domain" description="AMP-dependent synthetase/ligase" evidence="9">
    <location>
        <begin position="53"/>
        <end position="449"/>
    </location>
</feature>
<evidence type="ECO:0000256" key="3">
    <source>
        <dbReference type="ARBA" id="ARBA00022598"/>
    </source>
</evidence>
<dbReference type="InterPro" id="IPR000873">
    <property type="entry name" value="AMP-dep_synth/lig_dom"/>
</dbReference>
<dbReference type="CDD" id="cd05936">
    <property type="entry name" value="FC-FACS_FadD_like"/>
    <property type="match status" value="1"/>
</dbReference>
<dbReference type="GO" id="GO:0016020">
    <property type="term" value="C:membrane"/>
    <property type="evidence" value="ECO:0007669"/>
    <property type="project" value="UniProtKB-SubCell"/>
</dbReference>
<evidence type="ECO:0000313" key="11">
    <source>
        <dbReference type="EMBL" id="ACB96993.1"/>
    </source>
</evidence>
<dbReference type="GO" id="GO:0004467">
    <property type="term" value="F:long-chain fatty acid-CoA ligase activity"/>
    <property type="evidence" value="ECO:0007669"/>
    <property type="project" value="UniProtKB-EC"/>
</dbReference>
<accession>B2IEQ3</accession>
<reference evidence="11 12" key="2">
    <citation type="journal article" date="2010" name="J. Bacteriol.">
        <title>Complete genome sequence of Beijerinckia indica subsp. indica.</title>
        <authorList>
            <person name="Tamas I."/>
            <person name="Dedysh S.N."/>
            <person name="Liesack W."/>
            <person name="Stott M.B."/>
            <person name="Alam M."/>
            <person name="Murrell J.C."/>
            <person name="Dunfield P.F."/>
        </authorList>
    </citation>
    <scope>NUCLEOTIDE SEQUENCE [LARGE SCALE GENOMIC DNA]</scope>
    <source>
        <strain evidence="12">ATCC 9039 / DSM 1715 / NCIMB 8712</strain>
    </source>
</reference>
<evidence type="ECO:0000256" key="8">
    <source>
        <dbReference type="SAM" id="MobiDB-lite"/>
    </source>
</evidence>
<evidence type="ECO:0000256" key="7">
    <source>
        <dbReference type="ARBA" id="ARBA00042773"/>
    </source>
</evidence>
<feature type="compositionally biased region" description="Basic and acidic residues" evidence="8">
    <location>
        <begin position="7"/>
        <end position="29"/>
    </location>
</feature>